<dbReference type="SUPFAM" id="SSF103473">
    <property type="entry name" value="MFS general substrate transporter"/>
    <property type="match status" value="1"/>
</dbReference>
<gene>
    <name evidence="7" type="ORF">DFR42_103401</name>
</gene>
<name>A0A318J5Q6_9BURK</name>
<sequence>MSEIPGKTINYPHHQVQPRQALSTRLTFLAAGLVVSAWAPLVPFAKDRLALDEAALGLLLLCLGAGSLCAMPMTGMLSARFGCRLVILMTGALTCLILPCLAIVSSPLLFGLTLFMFGAAVGTLDVAMNIQAVIVERNNGAALMSGFHGMFSAGGFLGAGTMALLLWLGMNTLAASICLSLLVASMLALASPHLLHELEASERDGPQFVMPHGAVIFIGVLCFIVFLAEGALLDWGALLLTAGRGMDAGQGGIGYAAFSVAMTLGRLTGDRVVQRFGGKLVMLAGGICAAAGFFAAVLAASPVIAVLGFILIGIGASNIVPILFSAAGKQHAMPASLAIGAITTIGYAGVLAGPALIGFVAHAFSLNMAFAGLGIAMLLVAACARLRLFSGQTV</sequence>
<reference evidence="7 8" key="1">
    <citation type="submission" date="2018-05" db="EMBL/GenBank/DDBJ databases">
        <title>Genomic Encyclopedia of Type Strains, Phase IV (KMG-IV): sequencing the most valuable type-strain genomes for metagenomic binning, comparative biology and taxonomic classification.</title>
        <authorList>
            <person name="Goeker M."/>
        </authorList>
    </citation>
    <scope>NUCLEOTIDE SEQUENCE [LARGE SCALE GENOMIC DNA]</scope>
    <source>
        <strain evidence="7 8">DSM 19792</strain>
    </source>
</reference>
<dbReference type="InterPro" id="IPR020846">
    <property type="entry name" value="MFS_dom"/>
</dbReference>
<dbReference type="Gene3D" id="1.20.1250.20">
    <property type="entry name" value="MFS general substrate transporter like domains"/>
    <property type="match status" value="2"/>
</dbReference>
<keyword evidence="3 5" id="KW-1133">Transmembrane helix</keyword>
<dbReference type="InterPro" id="IPR011701">
    <property type="entry name" value="MFS"/>
</dbReference>
<evidence type="ECO:0000313" key="7">
    <source>
        <dbReference type="EMBL" id="PXX44132.1"/>
    </source>
</evidence>
<dbReference type="EMBL" id="QJKB01000003">
    <property type="protein sequence ID" value="PXX44132.1"/>
    <property type="molecule type" value="Genomic_DNA"/>
</dbReference>
<evidence type="ECO:0000313" key="8">
    <source>
        <dbReference type="Proteomes" id="UP000247792"/>
    </source>
</evidence>
<feature type="transmembrane region" description="Helical" evidence="5">
    <location>
        <begin position="147"/>
        <end position="167"/>
    </location>
</feature>
<dbReference type="AlphaFoldDB" id="A0A318J5Q6"/>
<keyword evidence="2 5" id="KW-0812">Transmembrane</keyword>
<feature type="transmembrane region" description="Helical" evidence="5">
    <location>
        <begin position="173"/>
        <end position="196"/>
    </location>
</feature>
<feature type="domain" description="Major facilitator superfamily (MFS) profile" evidence="6">
    <location>
        <begin position="214"/>
        <end position="394"/>
    </location>
</feature>
<dbReference type="InterPro" id="IPR051788">
    <property type="entry name" value="MFS_Transporter"/>
</dbReference>
<feature type="transmembrane region" description="Helical" evidence="5">
    <location>
        <begin position="21"/>
        <end position="42"/>
    </location>
</feature>
<evidence type="ECO:0000256" key="2">
    <source>
        <dbReference type="ARBA" id="ARBA00022692"/>
    </source>
</evidence>
<accession>A0A318J5Q6</accession>
<dbReference type="PANTHER" id="PTHR23514:SF13">
    <property type="entry name" value="INNER MEMBRANE PROTEIN YBJJ"/>
    <property type="match status" value="1"/>
</dbReference>
<feature type="transmembrane region" description="Helical" evidence="5">
    <location>
        <begin position="248"/>
        <end position="268"/>
    </location>
</feature>
<evidence type="ECO:0000256" key="1">
    <source>
        <dbReference type="ARBA" id="ARBA00004141"/>
    </source>
</evidence>
<dbReference type="InterPro" id="IPR036259">
    <property type="entry name" value="MFS_trans_sf"/>
</dbReference>
<feature type="transmembrane region" description="Helical" evidence="5">
    <location>
        <begin position="208"/>
        <end position="228"/>
    </location>
</feature>
<dbReference type="Proteomes" id="UP000247792">
    <property type="component" value="Unassembled WGS sequence"/>
</dbReference>
<organism evidence="7 8">
    <name type="scientific">Undibacterium pigrum</name>
    <dbReference type="NCBI Taxonomy" id="401470"/>
    <lineage>
        <taxon>Bacteria</taxon>
        <taxon>Pseudomonadati</taxon>
        <taxon>Pseudomonadota</taxon>
        <taxon>Betaproteobacteria</taxon>
        <taxon>Burkholderiales</taxon>
        <taxon>Oxalobacteraceae</taxon>
        <taxon>Undibacterium</taxon>
    </lineage>
</organism>
<dbReference type="CDD" id="cd17393">
    <property type="entry name" value="MFS_MosC_like"/>
    <property type="match status" value="1"/>
</dbReference>
<evidence type="ECO:0000256" key="4">
    <source>
        <dbReference type="ARBA" id="ARBA00023136"/>
    </source>
</evidence>
<dbReference type="PROSITE" id="PS50850">
    <property type="entry name" value="MFS"/>
    <property type="match status" value="1"/>
</dbReference>
<keyword evidence="8" id="KW-1185">Reference proteome</keyword>
<evidence type="ECO:0000256" key="5">
    <source>
        <dbReference type="SAM" id="Phobius"/>
    </source>
</evidence>
<protein>
    <submittedName>
        <fullName evidence="7">Fucose permease</fullName>
    </submittedName>
</protein>
<comment type="subcellular location">
    <subcellularLocation>
        <location evidence="1">Membrane</location>
        <topology evidence="1">Multi-pass membrane protein</topology>
    </subcellularLocation>
</comment>
<evidence type="ECO:0000256" key="3">
    <source>
        <dbReference type="ARBA" id="ARBA00022989"/>
    </source>
</evidence>
<dbReference type="RefSeq" id="WP_245936947.1">
    <property type="nucleotide sequence ID" value="NZ_QJKB01000003.1"/>
</dbReference>
<keyword evidence="4 5" id="KW-0472">Membrane</keyword>
<feature type="transmembrane region" description="Helical" evidence="5">
    <location>
        <begin position="110"/>
        <end position="135"/>
    </location>
</feature>
<dbReference type="GO" id="GO:0016020">
    <property type="term" value="C:membrane"/>
    <property type="evidence" value="ECO:0007669"/>
    <property type="project" value="UniProtKB-SubCell"/>
</dbReference>
<evidence type="ECO:0000259" key="6">
    <source>
        <dbReference type="PROSITE" id="PS50850"/>
    </source>
</evidence>
<dbReference type="GO" id="GO:0022857">
    <property type="term" value="F:transmembrane transporter activity"/>
    <property type="evidence" value="ECO:0007669"/>
    <property type="project" value="InterPro"/>
</dbReference>
<feature type="transmembrane region" description="Helical" evidence="5">
    <location>
        <begin position="368"/>
        <end position="388"/>
    </location>
</feature>
<feature type="transmembrane region" description="Helical" evidence="5">
    <location>
        <begin position="280"/>
        <end position="298"/>
    </location>
</feature>
<proteinExistence type="predicted"/>
<feature type="transmembrane region" description="Helical" evidence="5">
    <location>
        <begin position="304"/>
        <end position="324"/>
    </location>
</feature>
<dbReference type="PANTHER" id="PTHR23514">
    <property type="entry name" value="BYPASS OF STOP CODON PROTEIN 6"/>
    <property type="match status" value="1"/>
</dbReference>
<comment type="caution">
    <text evidence="7">The sequence shown here is derived from an EMBL/GenBank/DDBJ whole genome shotgun (WGS) entry which is preliminary data.</text>
</comment>
<feature type="transmembrane region" description="Helical" evidence="5">
    <location>
        <begin position="336"/>
        <end position="362"/>
    </location>
</feature>
<feature type="transmembrane region" description="Helical" evidence="5">
    <location>
        <begin position="85"/>
        <end position="104"/>
    </location>
</feature>
<dbReference type="Pfam" id="PF07690">
    <property type="entry name" value="MFS_1"/>
    <property type="match status" value="1"/>
</dbReference>
<feature type="transmembrane region" description="Helical" evidence="5">
    <location>
        <begin position="54"/>
        <end position="73"/>
    </location>
</feature>